<sequence>MKNVHNFLWPMNIESVIGLKPTQRIPTVIFSGMQSASTAPIALPRLLTILKQVVVILTK</sequence>
<protein>
    <submittedName>
        <fullName evidence="1">Uncharacterized protein</fullName>
    </submittedName>
</protein>
<dbReference type="Proteomes" id="UP000202440">
    <property type="component" value="Chromosome"/>
</dbReference>
<dbReference type="AlphaFoldDB" id="A0A222FMU6"/>
<gene>
    <name evidence="1" type="ORF">CHH28_17430</name>
</gene>
<reference evidence="1 2" key="1">
    <citation type="submission" date="2017-07" db="EMBL/GenBank/DDBJ databases">
        <title>Annotated genome sequence of Bacterioplanes sanyensis isolated from Red Sea.</title>
        <authorList>
            <person name="Rehman Z.U."/>
        </authorList>
    </citation>
    <scope>NUCLEOTIDE SEQUENCE [LARGE SCALE GENOMIC DNA]</scope>
    <source>
        <strain evidence="1 2">NV9</strain>
    </source>
</reference>
<keyword evidence="2" id="KW-1185">Reference proteome</keyword>
<proteinExistence type="predicted"/>
<evidence type="ECO:0000313" key="2">
    <source>
        <dbReference type="Proteomes" id="UP000202440"/>
    </source>
</evidence>
<name>A0A222FMU6_9GAMM</name>
<evidence type="ECO:0000313" key="1">
    <source>
        <dbReference type="EMBL" id="ASP40348.1"/>
    </source>
</evidence>
<dbReference type="KEGG" id="bsan:CHH28_17430"/>
<dbReference type="EMBL" id="CP022530">
    <property type="protein sequence ID" value="ASP40348.1"/>
    <property type="molecule type" value="Genomic_DNA"/>
</dbReference>
<organism evidence="1 2">
    <name type="scientific">Bacterioplanes sanyensis</name>
    <dbReference type="NCBI Taxonomy" id="1249553"/>
    <lineage>
        <taxon>Bacteria</taxon>
        <taxon>Pseudomonadati</taxon>
        <taxon>Pseudomonadota</taxon>
        <taxon>Gammaproteobacteria</taxon>
        <taxon>Oceanospirillales</taxon>
        <taxon>Oceanospirillaceae</taxon>
        <taxon>Bacterioplanes</taxon>
    </lineage>
</organism>
<accession>A0A222FMU6</accession>